<keyword evidence="4 8" id="KW-0547">Nucleotide-binding</keyword>
<evidence type="ECO:0000256" key="2">
    <source>
        <dbReference type="ARBA" id="ARBA00008205"/>
    </source>
</evidence>
<dbReference type="RefSeq" id="WP_326927597.1">
    <property type="nucleotide sequence ID" value="NZ_CP123443.1"/>
</dbReference>
<evidence type="ECO:0000256" key="4">
    <source>
        <dbReference type="ARBA" id="ARBA00022741"/>
    </source>
</evidence>
<protein>
    <recommendedName>
        <fullName evidence="8">Iron-sulfur cluster carrier protein</fullName>
    </recommendedName>
</protein>
<evidence type="ECO:0000256" key="1">
    <source>
        <dbReference type="ARBA" id="ARBA00007352"/>
    </source>
</evidence>
<dbReference type="PANTHER" id="PTHR42961:SF2">
    <property type="entry name" value="IRON-SULFUR PROTEIN NUBPL"/>
    <property type="match status" value="1"/>
</dbReference>
<accession>A0ABY8MKT1</accession>
<keyword evidence="11" id="KW-1185">Reference proteome</keyword>
<comment type="similarity">
    <text evidence="1">In the N-terminal section; belongs to the MIP18 family.</text>
</comment>
<reference evidence="10 11" key="1">
    <citation type="submission" date="2023-04" db="EMBL/GenBank/DDBJ databases">
        <title>Spirochaete genome identified in red abalone sample constitutes a novel genus.</title>
        <authorList>
            <person name="Sharma S.P."/>
            <person name="Purcell C.M."/>
            <person name="Hyde J.R."/>
            <person name="Severin A.J."/>
        </authorList>
    </citation>
    <scope>NUCLEOTIDE SEQUENCE [LARGE SCALE GENOMIC DNA]</scope>
    <source>
        <strain evidence="10 11">SP-2023</strain>
    </source>
</reference>
<dbReference type="InterPro" id="IPR002744">
    <property type="entry name" value="MIP18-like"/>
</dbReference>
<dbReference type="Gene3D" id="3.30.300.130">
    <property type="entry name" value="Fe-S cluster assembly (FSCA)"/>
    <property type="match status" value="1"/>
</dbReference>
<keyword evidence="8" id="KW-0378">Hydrolase</keyword>
<comment type="subunit">
    <text evidence="8">Homodimer.</text>
</comment>
<keyword evidence="5 8" id="KW-0067">ATP-binding</keyword>
<dbReference type="InterPro" id="IPR034904">
    <property type="entry name" value="FSCA_dom_sf"/>
</dbReference>
<comment type="similarity">
    <text evidence="2">In the C-terminal section; belongs to the Mrp/NBP35 ATP-binding proteins family.</text>
</comment>
<dbReference type="InterPro" id="IPR019591">
    <property type="entry name" value="Mrp/NBP35_ATP-bd"/>
</dbReference>
<feature type="domain" description="MIP18 family-like" evidence="9">
    <location>
        <begin position="7"/>
        <end position="79"/>
    </location>
</feature>
<keyword evidence="6 8" id="KW-0408">Iron</keyword>
<dbReference type="InterPro" id="IPR027417">
    <property type="entry name" value="P-loop_NTPase"/>
</dbReference>
<dbReference type="Pfam" id="PF01883">
    <property type="entry name" value="FeS_assembly_P"/>
    <property type="match status" value="1"/>
</dbReference>
<dbReference type="PANTHER" id="PTHR42961">
    <property type="entry name" value="IRON-SULFUR PROTEIN NUBPL"/>
    <property type="match status" value="1"/>
</dbReference>
<gene>
    <name evidence="10" type="ORF">P0082_00725</name>
</gene>
<dbReference type="Gene3D" id="3.40.50.300">
    <property type="entry name" value="P-loop containing nucleotide triphosphate hydrolases"/>
    <property type="match status" value="1"/>
</dbReference>
<dbReference type="InterPro" id="IPR033756">
    <property type="entry name" value="YlxH/NBP35"/>
</dbReference>
<evidence type="ECO:0000256" key="5">
    <source>
        <dbReference type="ARBA" id="ARBA00022840"/>
    </source>
</evidence>
<comment type="function">
    <text evidence="8">Binds and transfers iron-sulfur (Fe-S) clusters to target apoproteins. Can hydrolyze ATP.</text>
</comment>
<dbReference type="Pfam" id="PF10609">
    <property type="entry name" value="ParA"/>
    <property type="match status" value="1"/>
</dbReference>
<dbReference type="Proteomes" id="UP001228690">
    <property type="component" value="Chromosome"/>
</dbReference>
<dbReference type="InterPro" id="IPR000808">
    <property type="entry name" value="Mrp-like_CS"/>
</dbReference>
<evidence type="ECO:0000256" key="6">
    <source>
        <dbReference type="ARBA" id="ARBA00023004"/>
    </source>
</evidence>
<dbReference type="SUPFAM" id="SSF52540">
    <property type="entry name" value="P-loop containing nucleoside triphosphate hydrolases"/>
    <property type="match status" value="1"/>
</dbReference>
<feature type="binding site" evidence="8">
    <location>
        <begin position="109"/>
        <end position="116"/>
    </location>
    <ligand>
        <name>ATP</name>
        <dbReference type="ChEBI" id="CHEBI:30616"/>
    </ligand>
</feature>
<evidence type="ECO:0000256" key="3">
    <source>
        <dbReference type="ARBA" id="ARBA00022723"/>
    </source>
</evidence>
<dbReference type="EMBL" id="CP123443">
    <property type="protein sequence ID" value="WGK69414.1"/>
    <property type="molecule type" value="Genomic_DNA"/>
</dbReference>
<evidence type="ECO:0000256" key="7">
    <source>
        <dbReference type="ARBA" id="ARBA00023014"/>
    </source>
</evidence>
<dbReference type="CDD" id="cd02037">
    <property type="entry name" value="Mrp_NBP35"/>
    <property type="match status" value="1"/>
</dbReference>
<dbReference type="SUPFAM" id="SSF117916">
    <property type="entry name" value="Fe-S cluster assembly (FSCA) domain-like"/>
    <property type="match status" value="1"/>
</dbReference>
<evidence type="ECO:0000259" key="9">
    <source>
        <dbReference type="Pfam" id="PF01883"/>
    </source>
</evidence>
<organism evidence="10 11">
    <name type="scientific">Candidatus Haliotispira prima</name>
    <dbReference type="NCBI Taxonomy" id="3034016"/>
    <lineage>
        <taxon>Bacteria</taxon>
        <taxon>Pseudomonadati</taxon>
        <taxon>Spirochaetota</taxon>
        <taxon>Spirochaetia</taxon>
        <taxon>Spirochaetales</taxon>
        <taxon>Spirochaetaceae</taxon>
        <taxon>Candidatus Haliotispira</taxon>
    </lineage>
</organism>
<evidence type="ECO:0000256" key="8">
    <source>
        <dbReference type="HAMAP-Rule" id="MF_02040"/>
    </source>
</evidence>
<evidence type="ECO:0000313" key="11">
    <source>
        <dbReference type="Proteomes" id="UP001228690"/>
    </source>
</evidence>
<proteinExistence type="inferred from homology"/>
<keyword evidence="7 8" id="KW-0411">Iron-sulfur</keyword>
<comment type="similarity">
    <text evidence="8">Belongs to the Mrp/NBP35 ATP-binding proteins family.</text>
</comment>
<dbReference type="HAMAP" id="MF_02040">
    <property type="entry name" value="Mrp_NBP35"/>
    <property type="match status" value="1"/>
</dbReference>
<sequence length="357" mass="37960">MATWTKELVLEALKEVNDPDLGKDLVTLGMIDKVEVSEAGVEFTIVLTTPACPLKGVMERDARQALQRHFPDLGDGQIRVCFDAQTRSDNRISEQLSLPIKNILAVSSGKGGVGKSSVTVNLALALAQSGAKVGILDADIYGPNVNIMLGNSSMPTVAVERKDEQGDENPILAPAFLHGIHAMSIGYLVESGQALAWRGPMLHGILRQLLLDTEWPDLDYLLIDMPPGTGDIQLSIPTLCPVTAAIVVSSPQKVALSDTRRGITAFGQLKVPILGLIENMAGEVFGRGGGEAAAKEMGLPFLGRIELDAAIRDGGDRGCPIVLFEAESSSAKAFVEIAGKIAARLAVRHVNRQDGEI</sequence>
<name>A0ABY8MKT1_9SPIO</name>
<dbReference type="PROSITE" id="PS01215">
    <property type="entry name" value="MRP"/>
    <property type="match status" value="1"/>
</dbReference>
<evidence type="ECO:0000313" key="10">
    <source>
        <dbReference type="EMBL" id="WGK69414.1"/>
    </source>
</evidence>
<keyword evidence="3 8" id="KW-0479">Metal-binding</keyword>
<dbReference type="InterPro" id="IPR044304">
    <property type="entry name" value="NUBPL-like"/>
</dbReference>